<organism evidence="5 6">
    <name type="scientific">Xanthocytophaga flava</name>
    <dbReference type="NCBI Taxonomy" id="3048013"/>
    <lineage>
        <taxon>Bacteria</taxon>
        <taxon>Pseudomonadati</taxon>
        <taxon>Bacteroidota</taxon>
        <taxon>Cytophagia</taxon>
        <taxon>Cytophagales</taxon>
        <taxon>Rhodocytophagaceae</taxon>
        <taxon>Xanthocytophaga</taxon>
    </lineage>
</organism>
<reference evidence="5" key="1">
    <citation type="submission" date="2023-05" db="EMBL/GenBank/DDBJ databases">
        <authorList>
            <person name="Zhang X."/>
        </authorList>
    </citation>
    <scope>NUCLEOTIDE SEQUENCE</scope>
    <source>
        <strain evidence="5">YF14B1</strain>
    </source>
</reference>
<protein>
    <submittedName>
        <fullName evidence="5">Helix-turn-helix transcriptional regulator</fullName>
    </submittedName>
</protein>
<gene>
    <name evidence="5" type="ORF">QNI16_00170</name>
</gene>
<keyword evidence="1" id="KW-0805">Transcription regulation</keyword>
<dbReference type="RefSeq" id="WP_313974612.1">
    <property type="nucleotide sequence ID" value="NZ_JASJOS010000001.1"/>
</dbReference>
<evidence type="ECO:0000256" key="3">
    <source>
        <dbReference type="ARBA" id="ARBA00023163"/>
    </source>
</evidence>
<comment type="caution">
    <text evidence="5">The sequence shown here is derived from an EMBL/GenBank/DDBJ whole genome shotgun (WGS) entry which is preliminary data.</text>
</comment>
<dbReference type="Pfam" id="PF12833">
    <property type="entry name" value="HTH_18"/>
    <property type="match status" value="1"/>
</dbReference>
<dbReference type="EMBL" id="JASJOS010000001">
    <property type="protein sequence ID" value="MDJ1478873.1"/>
    <property type="molecule type" value="Genomic_DNA"/>
</dbReference>
<dbReference type="GO" id="GO:0043565">
    <property type="term" value="F:sequence-specific DNA binding"/>
    <property type="evidence" value="ECO:0007669"/>
    <property type="project" value="InterPro"/>
</dbReference>
<dbReference type="InterPro" id="IPR018060">
    <property type="entry name" value="HTH_AraC"/>
</dbReference>
<evidence type="ECO:0000256" key="2">
    <source>
        <dbReference type="ARBA" id="ARBA00023125"/>
    </source>
</evidence>
<dbReference type="AlphaFoldDB" id="A0AAE3QK34"/>
<dbReference type="InterPro" id="IPR009057">
    <property type="entry name" value="Homeodomain-like_sf"/>
</dbReference>
<evidence type="ECO:0000313" key="6">
    <source>
        <dbReference type="Proteomes" id="UP001241110"/>
    </source>
</evidence>
<dbReference type="Proteomes" id="UP001241110">
    <property type="component" value="Unassembled WGS sequence"/>
</dbReference>
<evidence type="ECO:0000256" key="1">
    <source>
        <dbReference type="ARBA" id="ARBA00023015"/>
    </source>
</evidence>
<dbReference type="InterPro" id="IPR020449">
    <property type="entry name" value="Tscrpt_reg_AraC-type_HTH"/>
</dbReference>
<evidence type="ECO:0000313" key="5">
    <source>
        <dbReference type="EMBL" id="MDJ1478873.1"/>
    </source>
</evidence>
<sequence length="299" mass="34666">MNKTVHYKTLADLHKGNGWPPPEHPLLSVVSCKNNCSMGDREFTSNCYLIGFKKLKAGVILYGRTHYDHTNGSMLFVKPRQIIEMKYMEFEEDGFMILIHEDYLAGHELHHAIQKYNFFDYETNEALHLSPKEEAIIWDLFNKIAGEYSTNQDEYSREIMIGHISSILMYSQRFYKRQFINRTDMSGKTVTKFNEALRLYYESGYLQTKGLPSVQSLAEQLYVSPRYLSDLLKQETGKTAMDLIHISLISEAKNQLRASDQSVAEIAYGLGFENTSYFTRLFKKQVGIKPLEFKKQSLN</sequence>
<dbReference type="PRINTS" id="PR00032">
    <property type="entry name" value="HTHARAC"/>
</dbReference>
<dbReference type="SUPFAM" id="SSF46689">
    <property type="entry name" value="Homeodomain-like"/>
    <property type="match status" value="1"/>
</dbReference>
<proteinExistence type="predicted"/>
<feature type="domain" description="HTH araC/xylS-type" evidence="4">
    <location>
        <begin position="195"/>
        <end position="296"/>
    </location>
</feature>
<accession>A0AAE3QK34</accession>
<dbReference type="GO" id="GO:0003700">
    <property type="term" value="F:DNA-binding transcription factor activity"/>
    <property type="evidence" value="ECO:0007669"/>
    <property type="project" value="InterPro"/>
</dbReference>
<evidence type="ECO:0000259" key="4">
    <source>
        <dbReference type="PROSITE" id="PS01124"/>
    </source>
</evidence>
<dbReference type="PANTHER" id="PTHR43280">
    <property type="entry name" value="ARAC-FAMILY TRANSCRIPTIONAL REGULATOR"/>
    <property type="match status" value="1"/>
</dbReference>
<dbReference type="Gene3D" id="1.10.10.60">
    <property type="entry name" value="Homeodomain-like"/>
    <property type="match status" value="2"/>
</dbReference>
<dbReference type="PANTHER" id="PTHR43280:SF32">
    <property type="entry name" value="TRANSCRIPTIONAL REGULATORY PROTEIN"/>
    <property type="match status" value="1"/>
</dbReference>
<dbReference type="PROSITE" id="PS01124">
    <property type="entry name" value="HTH_ARAC_FAMILY_2"/>
    <property type="match status" value="1"/>
</dbReference>
<keyword evidence="2" id="KW-0238">DNA-binding</keyword>
<keyword evidence="3" id="KW-0804">Transcription</keyword>
<dbReference type="SMART" id="SM00342">
    <property type="entry name" value="HTH_ARAC"/>
    <property type="match status" value="1"/>
</dbReference>
<name>A0AAE3QK34_9BACT</name>